<dbReference type="EMBL" id="CM056743">
    <property type="protein sequence ID" value="KAJ8670719.1"/>
    <property type="molecule type" value="Genomic_DNA"/>
</dbReference>
<gene>
    <name evidence="1" type="ORF">QAD02_001978</name>
</gene>
<evidence type="ECO:0000313" key="2">
    <source>
        <dbReference type="Proteomes" id="UP001239111"/>
    </source>
</evidence>
<accession>A0ACC2NHK3</accession>
<sequence length="133" mass="15785">MDKFMNETVHYPVISSDSIPIRTDASSRTRENPKHHHEVSPLVKLDDTDMINDFLTDFMHQGYLGNVKKIPMDHWFKLEKIFLTREQMLTVSQRLIDIANQFHLTFKEQQDPQQSAAYGQQLNRDFSFYMQLH</sequence>
<evidence type="ECO:0000313" key="1">
    <source>
        <dbReference type="EMBL" id="KAJ8670719.1"/>
    </source>
</evidence>
<protein>
    <submittedName>
        <fullName evidence="1">Uncharacterized protein</fullName>
    </submittedName>
</protein>
<reference evidence="1" key="1">
    <citation type="submission" date="2023-04" db="EMBL/GenBank/DDBJ databases">
        <title>A chromosome-level genome assembly of the parasitoid wasp Eretmocerus hayati.</title>
        <authorList>
            <person name="Zhong Y."/>
            <person name="Liu S."/>
            <person name="Liu Y."/>
        </authorList>
    </citation>
    <scope>NUCLEOTIDE SEQUENCE</scope>
    <source>
        <strain evidence="1">ZJU_SS_LIU_2023</strain>
    </source>
</reference>
<keyword evidence="2" id="KW-1185">Reference proteome</keyword>
<name>A0ACC2NHK3_9HYME</name>
<organism evidence="1 2">
    <name type="scientific">Eretmocerus hayati</name>
    <dbReference type="NCBI Taxonomy" id="131215"/>
    <lineage>
        <taxon>Eukaryota</taxon>
        <taxon>Metazoa</taxon>
        <taxon>Ecdysozoa</taxon>
        <taxon>Arthropoda</taxon>
        <taxon>Hexapoda</taxon>
        <taxon>Insecta</taxon>
        <taxon>Pterygota</taxon>
        <taxon>Neoptera</taxon>
        <taxon>Endopterygota</taxon>
        <taxon>Hymenoptera</taxon>
        <taxon>Apocrita</taxon>
        <taxon>Proctotrupomorpha</taxon>
        <taxon>Chalcidoidea</taxon>
        <taxon>Aphelinidae</taxon>
        <taxon>Aphelininae</taxon>
        <taxon>Eretmocerus</taxon>
    </lineage>
</organism>
<comment type="caution">
    <text evidence="1">The sequence shown here is derived from an EMBL/GenBank/DDBJ whole genome shotgun (WGS) entry which is preliminary data.</text>
</comment>
<dbReference type="Proteomes" id="UP001239111">
    <property type="component" value="Chromosome 3"/>
</dbReference>
<proteinExistence type="predicted"/>